<dbReference type="Proteomes" id="UP001207654">
    <property type="component" value="Unassembled WGS sequence"/>
</dbReference>
<feature type="domain" description="Tle cognate immunity protein 4 C-terminal" evidence="1">
    <location>
        <begin position="176"/>
        <end position="297"/>
    </location>
</feature>
<protein>
    <submittedName>
        <fullName evidence="2">T6SS immunity protein Tli4 family protein</fullName>
    </submittedName>
</protein>
<evidence type="ECO:0000313" key="2">
    <source>
        <dbReference type="EMBL" id="MCY1077880.1"/>
    </source>
</evidence>
<reference evidence="2 3" key="1">
    <citation type="submission" date="2022-11" db="EMBL/GenBank/DDBJ databases">
        <title>Minimal conservation of predation-associated metabolite biosynthetic gene clusters underscores biosynthetic potential of Myxococcota including descriptions for ten novel species: Archangium lansinium sp. nov., Myxococcus landrumus sp. nov., Nannocystis bai.</title>
        <authorList>
            <person name="Ahearne A."/>
            <person name="Stevens C."/>
            <person name="Phillips K."/>
        </authorList>
    </citation>
    <scope>NUCLEOTIDE SEQUENCE [LARGE SCALE GENOMIC DNA]</scope>
    <source>
        <strain evidence="2 3">MIWBW</strain>
    </source>
</reference>
<gene>
    <name evidence="2" type="ORF">OV287_25750</name>
</gene>
<accession>A0ABT4A894</accession>
<sequence length="301" mass="33943">MSSQPAEPVVRSCVGRFCLEVPTSMVRKAGSFSLQYVSLDEVFWKEPDAEARTHVWKARLARIEALKLEREIPTDSRGEIRGQRELAPGLRGVLFHEDDNPELVSWGGLLNSGPVDVWMQIDGDLDRESEWAARLSEVAQSYRPLEAQEKWPVPGKDWFYLNYGRVSLPMKFKEEAQARFEGHPLGLKLAITTKTVSQVKKQSLMDRLSDSLALAGETMQGSLVTQKYKSRKVAGLEGEELILRYTEGKKRQLYCLWTYAGEAKSGSHPKMSIEMESNLDQDDAKVAVWNQVLDSVRPAGL</sequence>
<evidence type="ECO:0000313" key="3">
    <source>
        <dbReference type="Proteomes" id="UP001207654"/>
    </source>
</evidence>
<keyword evidence="3" id="KW-1185">Reference proteome</keyword>
<dbReference type="RefSeq" id="WP_267536688.1">
    <property type="nucleotide sequence ID" value="NZ_JAPNKA010000001.1"/>
</dbReference>
<organism evidence="2 3">
    <name type="scientific">Archangium lansingense</name>
    <dbReference type="NCBI Taxonomy" id="2995310"/>
    <lineage>
        <taxon>Bacteria</taxon>
        <taxon>Pseudomonadati</taxon>
        <taxon>Myxococcota</taxon>
        <taxon>Myxococcia</taxon>
        <taxon>Myxococcales</taxon>
        <taxon>Cystobacterineae</taxon>
        <taxon>Archangiaceae</taxon>
        <taxon>Archangium</taxon>
    </lineage>
</organism>
<dbReference type="InterPro" id="IPR041290">
    <property type="entry name" value="Tli4_C"/>
</dbReference>
<proteinExistence type="predicted"/>
<comment type="caution">
    <text evidence="2">The sequence shown here is derived from an EMBL/GenBank/DDBJ whole genome shotgun (WGS) entry which is preliminary data.</text>
</comment>
<name>A0ABT4A894_9BACT</name>
<evidence type="ECO:0000259" key="1">
    <source>
        <dbReference type="Pfam" id="PF18426"/>
    </source>
</evidence>
<dbReference type="Pfam" id="PF18426">
    <property type="entry name" value="Tli4_C"/>
    <property type="match status" value="1"/>
</dbReference>
<dbReference type="EMBL" id="JAPNKA010000001">
    <property type="protein sequence ID" value="MCY1077880.1"/>
    <property type="molecule type" value="Genomic_DNA"/>
</dbReference>